<dbReference type="PANTHER" id="PTHR47566:SF1">
    <property type="entry name" value="PROTEIN NUD1"/>
    <property type="match status" value="1"/>
</dbReference>
<evidence type="ECO:0000313" key="4">
    <source>
        <dbReference type="EMBL" id="CAI5758224.1"/>
    </source>
</evidence>
<comment type="caution">
    <text evidence="4">The sequence shown here is derived from an EMBL/GenBank/DDBJ whole genome shotgun (WGS) entry which is preliminary data.</text>
</comment>
<dbReference type="GO" id="GO:0061499">
    <property type="term" value="C:outer plaque of mitotic spindle pole body"/>
    <property type="evidence" value="ECO:0007669"/>
    <property type="project" value="TreeGrafter"/>
</dbReference>
<protein>
    <recommendedName>
        <fullName evidence="6">L domain-like protein</fullName>
    </recommendedName>
</protein>
<gene>
    <name evidence="4" type="ORF">CANVERA_P2737</name>
</gene>
<evidence type="ECO:0000256" key="1">
    <source>
        <dbReference type="ARBA" id="ARBA00022614"/>
    </source>
</evidence>
<dbReference type="InterPro" id="IPR003591">
    <property type="entry name" value="Leu-rich_rpt_typical-subtyp"/>
</dbReference>
<dbReference type="GO" id="GO:0031028">
    <property type="term" value="P:septation initiation signaling"/>
    <property type="evidence" value="ECO:0007669"/>
    <property type="project" value="TreeGrafter"/>
</dbReference>
<feature type="compositionally biased region" description="Polar residues" evidence="3">
    <location>
        <begin position="44"/>
        <end position="54"/>
    </location>
</feature>
<feature type="region of interest" description="Disordered" evidence="3">
    <location>
        <begin position="251"/>
        <end position="274"/>
    </location>
</feature>
<dbReference type="EMBL" id="CANTUO010000002">
    <property type="protein sequence ID" value="CAI5758224.1"/>
    <property type="molecule type" value="Genomic_DNA"/>
</dbReference>
<dbReference type="SMART" id="SM00369">
    <property type="entry name" value="LRR_TYP"/>
    <property type="match status" value="4"/>
</dbReference>
<accession>A0A9W4TWK3</accession>
<name>A0A9W4TWK3_9ASCO</name>
<keyword evidence="2" id="KW-0677">Repeat</keyword>
<dbReference type="GO" id="GO:0035591">
    <property type="term" value="F:signaling adaptor activity"/>
    <property type="evidence" value="ECO:0007669"/>
    <property type="project" value="TreeGrafter"/>
</dbReference>
<dbReference type="Pfam" id="PF12799">
    <property type="entry name" value="LRR_4"/>
    <property type="match status" value="1"/>
</dbReference>
<keyword evidence="5" id="KW-1185">Reference proteome</keyword>
<evidence type="ECO:0000256" key="2">
    <source>
        <dbReference type="ARBA" id="ARBA00022737"/>
    </source>
</evidence>
<dbReference type="SMART" id="SM00365">
    <property type="entry name" value="LRR_SD22"/>
    <property type="match status" value="7"/>
</dbReference>
<evidence type="ECO:0008006" key="6">
    <source>
        <dbReference type="Google" id="ProtNLM"/>
    </source>
</evidence>
<dbReference type="AlphaFoldDB" id="A0A9W4TWK3"/>
<dbReference type="Gene3D" id="3.80.10.10">
    <property type="entry name" value="Ribonuclease Inhibitor"/>
    <property type="match status" value="3"/>
</dbReference>
<dbReference type="InterPro" id="IPR025875">
    <property type="entry name" value="Leu-rich_rpt_4"/>
</dbReference>
<dbReference type="Proteomes" id="UP001152885">
    <property type="component" value="Unassembled WGS sequence"/>
</dbReference>
<feature type="region of interest" description="Disordered" evidence="3">
    <location>
        <begin position="24"/>
        <end position="56"/>
    </location>
</feature>
<dbReference type="GO" id="GO:1902412">
    <property type="term" value="P:regulation of mitotic cytokinesis"/>
    <property type="evidence" value="ECO:0007669"/>
    <property type="project" value="TreeGrafter"/>
</dbReference>
<dbReference type="PROSITE" id="PS51450">
    <property type="entry name" value="LRR"/>
    <property type="match status" value="5"/>
</dbReference>
<dbReference type="InterPro" id="IPR052574">
    <property type="entry name" value="CDIRP"/>
</dbReference>
<dbReference type="SUPFAM" id="SSF52058">
    <property type="entry name" value="L domain-like"/>
    <property type="match status" value="2"/>
</dbReference>
<organism evidence="4 5">
    <name type="scientific">Candida verbasci</name>
    <dbReference type="NCBI Taxonomy" id="1227364"/>
    <lineage>
        <taxon>Eukaryota</taxon>
        <taxon>Fungi</taxon>
        <taxon>Dikarya</taxon>
        <taxon>Ascomycota</taxon>
        <taxon>Saccharomycotina</taxon>
        <taxon>Pichiomycetes</taxon>
        <taxon>Debaryomycetaceae</taxon>
        <taxon>Candida/Lodderomyces clade</taxon>
        <taxon>Candida</taxon>
    </lineage>
</organism>
<dbReference type="PANTHER" id="PTHR47566">
    <property type="match status" value="1"/>
</dbReference>
<keyword evidence="1" id="KW-0433">Leucine-rich repeat</keyword>
<feature type="compositionally biased region" description="Basic and acidic residues" evidence="3">
    <location>
        <begin position="258"/>
        <end position="267"/>
    </location>
</feature>
<evidence type="ECO:0000313" key="5">
    <source>
        <dbReference type="Proteomes" id="UP001152885"/>
    </source>
</evidence>
<dbReference type="InterPro" id="IPR032675">
    <property type="entry name" value="LRR_dom_sf"/>
</dbReference>
<dbReference type="OrthoDB" id="7451790at2759"/>
<sequence>MADKYQDRIKYKVNTDFNDKSSFVNLDPPSIPNTFKNKSHPNAKTKELGSNSIDETPEWMPVELNDKWIPEQLSQSAQAPQPPQPLNFTSSVRISKKDSNTMIHNSDINETPDWKKATKGFNNLKQIFEPPSIEQPKSPLKLFTDNYDTYTEQKLNGVLNNMRNTPAQAQAQVQAQAQAQVPLNKISQPKLNSIPRPTKSFADFAKKGDAIINNIKKNYNGIRVISQNTATSTPKNDKIVSIEDEYESYTSGFSSDEESVKQPEKESSYTLDSLKKNKSKQSEYTFDSLNKDKSKQSDYTFDSISQLKQENEEIRKSLEEPLIDTTPLTFDANDDSIYHEDVFKWKSKSELGPIIGRVDPQDLPIEYENMIYDAENQKWIEKNKGNYTLVGIEDLTEEIKPILKKPSRKNLEVSFQEPGNVTRISHIDEVSFSESKKRLISIITEIVQNSWNEIIDIDLQDYQLETIKDLDQMLPNLKEINLSNNNLTYLTGLTESTMSLNISNNNIQDITPLHYTNLHNLDLSFNLLTSCSNLYENIHLTTLNLSNNRITDVTNLQKLINLTDLDLSGNSIEIFNISLAHLQVLNLSKNKITQFHTNSPRLRILNLNENKLVKFSSHLRIAKLLLNANKLKLLDVSKMIDLRCLKFDSNNLKQLEIRNCLEQVSCKSQPSHIIEKINTLTNLSKLDLSGNQLKVTNPMLYITDLTLAAMNLKSIPINFSNIFPNVQNLNLNFNKLENIDNLTPLENLKKLYLVNNQFKSFKDIMRPLSNIKKSIRVLDFRLNPISQNLWPFVFTKEEDEMTIQLESMNDIDGFIDHYHELDKSNDWEDRDEIFIKSNNKSVIKKRLTIEETLLVYFINLKKLNGNKIDKNDKEIAKKRYMEKK</sequence>
<proteinExistence type="predicted"/>
<evidence type="ECO:0000256" key="3">
    <source>
        <dbReference type="SAM" id="MobiDB-lite"/>
    </source>
</evidence>
<dbReference type="PRINTS" id="PR00019">
    <property type="entry name" value="LEURICHRPT"/>
</dbReference>
<reference evidence="4" key="1">
    <citation type="submission" date="2022-12" db="EMBL/GenBank/DDBJ databases">
        <authorList>
            <person name="Brejova B."/>
        </authorList>
    </citation>
    <scope>NUCLEOTIDE SEQUENCE</scope>
</reference>
<dbReference type="InterPro" id="IPR001611">
    <property type="entry name" value="Leu-rich_rpt"/>
</dbReference>